<sequence>MKIAISGKGGVGKSTLAGLLALAFVEAGNKVLAIDADPDANLGSTLGFTRKEINSIAPLSEMKEFIAERTGIKGPSLGQMFKLNPQVDDIPARFSLKKGNLNLLLLGTFEKGGGGCFCPENSLLRSLISHVLHLKDEVVIVDMEAGLEHLGRGTASFVDAFVIVVEPSHNSLQTAFKIKELASDIGVNEAFLVANKIKGDSDLEFIKRNTPGLALLGTITYSLELIEGDLRGDSPRVSSPTTYNQVKTIKEQLEKLIPERHPGNK</sequence>
<dbReference type="GO" id="GO:0051782">
    <property type="term" value="P:negative regulation of cell division"/>
    <property type="evidence" value="ECO:0007669"/>
    <property type="project" value="TreeGrafter"/>
</dbReference>
<evidence type="ECO:0000259" key="3">
    <source>
        <dbReference type="Pfam" id="PF01656"/>
    </source>
</evidence>
<dbReference type="Gene3D" id="3.40.50.300">
    <property type="entry name" value="P-loop containing nucleotide triphosphate hydrolases"/>
    <property type="match status" value="1"/>
</dbReference>
<dbReference type="EMBL" id="QLTW01000090">
    <property type="protein sequence ID" value="MBT9145417.1"/>
    <property type="molecule type" value="Genomic_DNA"/>
</dbReference>
<dbReference type="GO" id="GO:0016887">
    <property type="term" value="F:ATP hydrolysis activity"/>
    <property type="evidence" value="ECO:0007669"/>
    <property type="project" value="TreeGrafter"/>
</dbReference>
<feature type="domain" description="CobQ/CobB/MinD/ParA nucleotide binding" evidence="3">
    <location>
        <begin position="3"/>
        <end position="233"/>
    </location>
</feature>
<dbReference type="Pfam" id="PF01656">
    <property type="entry name" value="CbiA"/>
    <property type="match status" value="1"/>
</dbReference>
<dbReference type="Proteomes" id="UP000811545">
    <property type="component" value="Unassembled WGS sequence"/>
</dbReference>
<dbReference type="PANTHER" id="PTHR43384:SF6">
    <property type="entry name" value="SEPTUM SITE-DETERMINING PROTEIN MIND HOMOLOG, CHLOROPLASTIC"/>
    <property type="match status" value="1"/>
</dbReference>
<accession>A0A9E2BID3</accession>
<evidence type="ECO:0000313" key="4">
    <source>
        <dbReference type="EMBL" id="MBT9145417.1"/>
    </source>
</evidence>
<organism evidence="4 5">
    <name type="scientific">Psychracetigena formicireducens</name>
    <dbReference type="NCBI Taxonomy" id="2986056"/>
    <lineage>
        <taxon>Bacteria</taxon>
        <taxon>Bacillati</taxon>
        <taxon>Candidatus Lithacetigenota</taxon>
        <taxon>Candidatus Psychracetigena</taxon>
    </lineage>
</organism>
<dbReference type="GO" id="GO:0005829">
    <property type="term" value="C:cytosol"/>
    <property type="evidence" value="ECO:0007669"/>
    <property type="project" value="TreeGrafter"/>
</dbReference>
<dbReference type="AlphaFoldDB" id="A0A9E2BID3"/>
<dbReference type="GO" id="GO:0005524">
    <property type="term" value="F:ATP binding"/>
    <property type="evidence" value="ECO:0007669"/>
    <property type="project" value="UniProtKB-KW"/>
</dbReference>
<dbReference type="InterPro" id="IPR014433">
    <property type="entry name" value="CooC"/>
</dbReference>
<keyword evidence="4" id="KW-0560">Oxidoreductase</keyword>
<evidence type="ECO:0000313" key="5">
    <source>
        <dbReference type="Proteomes" id="UP000811545"/>
    </source>
</evidence>
<dbReference type="GO" id="GO:0009898">
    <property type="term" value="C:cytoplasmic side of plasma membrane"/>
    <property type="evidence" value="ECO:0007669"/>
    <property type="project" value="TreeGrafter"/>
</dbReference>
<reference evidence="4 5" key="1">
    <citation type="journal article" date="2021" name="bioRxiv">
        <title>Unique metabolic strategies in Hadean analogues reveal hints for primordial physiology.</title>
        <authorList>
            <person name="Nobu M.K."/>
            <person name="Nakai R."/>
            <person name="Tamazawa S."/>
            <person name="Mori H."/>
            <person name="Toyoda A."/>
            <person name="Ijiri A."/>
            <person name="Suzuki S."/>
            <person name="Kurokawa K."/>
            <person name="Kamagata Y."/>
            <person name="Tamaki H."/>
        </authorList>
    </citation>
    <scope>NUCLEOTIDE SEQUENCE [LARGE SCALE GENOMIC DNA]</scope>
    <source>
        <strain evidence="4">BS525</strain>
    </source>
</reference>
<dbReference type="InterPro" id="IPR050625">
    <property type="entry name" value="ParA/MinD_ATPase"/>
</dbReference>
<protein>
    <submittedName>
        <fullName evidence="4">Light-independent protochlorophyllide reductase iron-sulfur ATP-binding protein</fullName>
        <ecNumber evidence="4">1.3.7.7</ecNumber>
    </submittedName>
</protein>
<keyword evidence="1" id="KW-0547">Nucleotide-binding</keyword>
<comment type="caution">
    <text evidence="4">The sequence shown here is derived from an EMBL/GenBank/DDBJ whole genome shotgun (WGS) entry which is preliminary data.</text>
</comment>
<evidence type="ECO:0000256" key="2">
    <source>
        <dbReference type="ARBA" id="ARBA00022840"/>
    </source>
</evidence>
<keyword evidence="2 4" id="KW-0067">ATP-binding</keyword>
<proteinExistence type="predicted"/>
<dbReference type="InterPro" id="IPR027417">
    <property type="entry name" value="P-loop_NTPase"/>
</dbReference>
<dbReference type="PIRSF" id="PIRSF005647">
    <property type="entry name" value="CooC"/>
    <property type="match status" value="1"/>
</dbReference>
<dbReference type="PANTHER" id="PTHR43384">
    <property type="entry name" value="SEPTUM SITE-DETERMINING PROTEIN MIND HOMOLOG, CHLOROPLASTIC-RELATED"/>
    <property type="match status" value="1"/>
</dbReference>
<evidence type="ECO:0000256" key="1">
    <source>
        <dbReference type="ARBA" id="ARBA00022741"/>
    </source>
</evidence>
<dbReference type="InterPro" id="IPR002586">
    <property type="entry name" value="CobQ/CobB/MinD/ParA_Nub-bd_dom"/>
</dbReference>
<name>A0A9E2BID3_PSYF1</name>
<gene>
    <name evidence="4" type="primary">bchL</name>
    <name evidence="4" type="ORF">DDT42_01288</name>
</gene>
<dbReference type="SUPFAM" id="SSF52540">
    <property type="entry name" value="P-loop containing nucleoside triphosphate hydrolases"/>
    <property type="match status" value="1"/>
</dbReference>
<dbReference type="GO" id="GO:0016491">
    <property type="term" value="F:oxidoreductase activity"/>
    <property type="evidence" value="ECO:0007669"/>
    <property type="project" value="UniProtKB-KW"/>
</dbReference>
<dbReference type="EC" id="1.3.7.7" evidence="4"/>